<sequence length="198" mass="22545">VNKYCQTQPGHISKTTAIEQDSYRLSKIQAQRAKCFRKVLADLASIHPLDTRARQQFYSSIRRVFLAESDDKRHFQLWAEVAEKLIALAETETAWISKAVDHTAQIAKQFQHRPCSEALVWEKVKALEEQLGDLRRLTGNKTKNQNQDQNLNAVGDPWEDRVLKSCEQREIALLQNLVAGKTRSQSSSASSCDPRVIL</sequence>
<organism evidence="1">
    <name type="scientific">Notodromas monacha</name>
    <dbReference type="NCBI Taxonomy" id="399045"/>
    <lineage>
        <taxon>Eukaryota</taxon>
        <taxon>Metazoa</taxon>
        <taxon>Ecdysozoa</taxon>
        <taxon>Arthropoda</taxon>
        <taxon>Crustacea</taxon>
        <taxon>Oligostraca</taxon>
        <taxon>Ostracoda</taxon>
        <taxon>Podocopa</taxon>
        <taxon>Podocopida</taxon>
        <taxon>Cypridocopina</taxon>
        <taxon>Cypridoidea</taxon>
        <taxon>Cyprididae</taxon>
        <taxon>Notodromas</taxon>
    </lineage>
</organism>
<evidence type="ECO:0000313" key="1">
    <source>
        <dbReference type="EMBL" id="CAD7285075.1"/>
    </source>
</evidence>
<dbReference type="EMBL" id="OA893562">
    <property type="protein sequence ID" value="CAD7285075.1"/>
    <property type="molecule type" value="Genomic_DNA"/>
</dbReference>
<reference evidence="1" key="1">
    <citation type="submission" date="2020-11" db="EMBL/GenBank/DDBJ databases">
        <authorList>
            <person name="Tran Van P."/>
        </authorList>
    </citation>
    <scope>NUCLEOTIDE SEQUENCE</scope>
</reference>
<name>A0A7R9GL15_9CRUS</name>
<feature type="non-terminal residue" evidence="1">
    <location>
        <position position="1"/>
    </location>
</feature>
<dbReference type="EMBL" id="CAJPEX010011525">
    <property type="protein sequence ID" value="CAG0925227.1"/>
    <property type="molecule type" value="Genomic_DNA"/>
</dbReference>
<dbReference type="AlphaFoldDB" id="A0A7R9GL15"/>
<gene>
    <name evidence="1" type="ORF">NMOB1V02_LOCUS12677</name>
</gene>
<protein>
    <submittedName>
        <fullName evidence="1">Uncharacterized protein</fullName>
    </submittedName>
</protein>
<keyword evidence="2" id="KW-1185">Reference proteome</keyword>
<evidence type="ECO:0000313" key="2">
    <source>
        <dbReference type="Proteomes" id="UP000678499"/>
    </source>
</evidence>
<accession>A0A7R9GL15</accession>
<dbReference type="Proteomes" id="UP000678499">
    <property type="component" value="Unassembled WGS sequence"/>
</dbReference>
<proteinExistence type="predicted"/>